<accession>H3NQ49</accession>
<name>H3NQ49_9FIRM</name>
<evidence type="ECO:0000313" key="2">
    <source>
        <dbReference type="Proteomes" id="UP000004191"/>
    </source>
</evidence>
<comment type="caution">
    <text evidence="1">The sequence shown here is derived from an EMBL/GenBank/DDBJ whole genome shotgun (WGS) entry which is preliminary data.</text>
</comment>
<dbReference type="HOGENOM" id="CLU_3118523_0_0_9"/>
<dbReference type="RefSeq" id="WP_005398975.1">
    <property type="nucleotide sequence ID" value="NZ_JH601088.1"/>
</dbReference>
<reference evidence="1 2" key="1">
    <citation type="submission" date="2012-01" db="EMBL/GenBank/DDBJ databases">
        <title>The Genome Sequence of Helcococcus kunzii ATCC 51366.</title>
        <authorList>
            <consortium name="The Broad Institute Genome Sequencing Platform"/>
            <person name="Earl A."/>
            <person name="Ward D."/>
            <person name="Feldgarden M."/>
            <person name="Gevers D."/>
            <person name="Huys G."/>
            <person name="Young S.K."/>
            <person name="Zeng Q."/>
            <person name="Gargeya S."/>
            <person name="Fitzgerald M."/>
            <person name="Haas B."/>
            <person name="Abouelleil A."/>
            <person name="Alvarado L."/>
            <person name="Arachchi H.M."/>
            <person name="Berlin A."/>
            <person name="Chapman S.B."/>
            <person name="Gearin G."/>
            <person name="Goldberg J."/>
            <person name="Griggs A."/>
            <person name="Gujja S."/>
            <person name="Hansen M."/>
            <person name="Heiman D."/>
            <person name="Howarth C."/>
            <person name="Larimer J."/>
            <person name="Lui A."/>
            <person name="MacDonald P.J.P."/>
            <person name="McCowen C."/>
            <person name="Montmayeur A."/>
            <person name="Murphy C."/>
            <person name="Neiman D."/>
            <person name="Pearson M."/>
            <person name="Priest M."/>
            <person name="Roberts A."/>
            <person name="Saif S."/>
            <person name="Shea T."/>
            <person name="Sisk P."/>
            <person name="Stolte C."/>
            <person name="Sykes S."/>
            <person name="Wortman J."/>
            <person name="Nusbaum C."/>
            <person name="Birren B."/>
        </authorList>
    </citation>
    <scope>NUCLEOTIDE SEQUENCE [LARGE SCALE GENOMIC DNA]</scope>
    <source>
        <strain evidence="1 2">ATCC 51366</strain>
    </source>
</reference>
<dbReference type="Proteomes" id="UP000004191">
    <property type="component" value="Unassembled WGS sequence"/>
</dbReference>
<organism evidence="1 2">
    <name type="scientific">Helcococcus kunzii ATCC 51366</name>
    <dbReference type="NCBI Taxonomy" id="883114"/>
    <lineage>
        <taxon>Bacteria</taxon>
        <taxon>Bacillati</taxon>
        <taxon>Bacillota</taxon>
        <taxon>Tissierellia</taxon>
        <taxon>Tissierellales</taxon>
        <taxon>Peptoniphilaceae</taxon>
        <taxon>Helcococcus</taxon>
    </lineage>
</organism>
<keyword evidence="2" id="KW-1185">Reference proteome</keyword>
<dbReference type="GeneID" id="96999871"/>
<protein>
    <submittedName>
        <fullName evidence="1">Uncharacterized protein</fullName>
    </submittedName>
</protein>
<gene>
    <name evidence="1" type="ORF">HMPREF9709_01460</name>
</gene>
<evidence type="ECO:0000313" key="1">
    <source>
        <dbReference type="EMBL" id="EHR32529.1"/>
    </source>
</evidence>
<proteinExistence type="predicted"/>
<sequence length="50" mass="5421">MKVLGDVDFGFGGFGVGFGGGDFGVERFGIGRMVLMQFWDMKIRGIESLS</sequence>
<dbReference type="AlphaFoldDB" id="H3NQ49"/>
<dbReference type="EMBL" id="AGEI01000028">
    <property type="protein sequence ID" value="EHR32529.1"/>
    <property type="molecule type" value="Genomic_DNA"/>
</dbReference>
<dbReference type="STRING" id="883114.HMPREF9709_01460"/>